<dbReference type="NCBIfam" id="TIGR01356">
    <property type="entry name" value="aroA"/>
    <property type="match status" value="1"/>
</dbReference>
<dbReference type="Gene3D" id="3.65.10.10">
    <property type="entry name" value="Enolpyruvate transferase domain"/>
    <property type="match status" value="2"/>
</dbReference>
<accession>A0A172TKY0</accession>
<feature type="binding site" evidence="7">
    <location>
        <position position="165"/>
    </location>
    <ligand>
        <name>3-phosphoshikimate</name>
        <dbReference type="ChEBI" id="CHEBI:145989"/>
    </ligand>
</feature>
<feature type="binding site" evidence="7">
    <location>
        <position position="309"/>
    </location>
    <ligand>
        <name>3-phosphoshikimate</name>
        <dbReference type="ChEBI" id="CHEBI:145989"/>
    </ligand>
</feature>
<feature type="binding site" evidence="7">
    <location>
        <position position="166"/>
    </location>
    <ligand>
        <name>phosphoenolpyruvate</name>
        <dbReference type="ChEBI" id="CHEBI:58702"/>
    </ligand>
</feature>
<gene>
    <name evidence="7" type="primary">aroA</name>
    <name evidence="9" type="ORF">SY83_15410</name>
</gene>
<dbReference type="CDD" id="cd01556">
    <property type="entry name" value="EPSP_synthase"/>
    <property type="match status" value="1"/>
</dbReference>
<keyword evidence="10" id="KW-1185">Reference proteome</keyword>
<dbReference type="InterPro" id="IPR036968">
    <property type="entry name" value="Enolpyruvate_Tfrase_sf"/>
</dbReference>
<dbReference type="PANTHER" id="PTHR21090:SF5">
    <property type="entry name" value="PENTAFUNCTIONAL AROM POLYPEPTIDE"/>
    <property type="match status" value="1"/>
</dbReference>
<organism evidence="9 10">
    <name type="scientific">Paenibacillus swuensis</name>
    <dbReference type="NCBI Taxonomy" id="1178515"/>
    <lineage>
        <taxon>Bacteria</taxon>
        <taxon>Bacillati</taxon>
        <taxon>Bacillota</taxon>
        <taxon>Bacilli</taxon>
        <taxon>Bacillales</taxon>
        <taxon>Paenibacillaceae</taxon>
        <taxon>Paenibacillus</taxon>
    </lineage>
</organism>
<dbReference type="PATRIC" id="fig|1178515.4.peg.3098"/>
<evidence type="ECO:0000256" key="7">
    <source>
        <dbReference type="HAMAP-Rule" id="MF_00210"/>
    </source>
</evidence>
<dbReference type="SUPFAM" id="SSF55205">
    <property type="entry name" value="EPT/RTPC-like"/>
    <property type="match status" value="1"/>
</dbReference>
<dbReference type="EMBL" id="CP011388">
    <property type="protein sequence ID" value="ANE47433.1"/>
    <property type="molecule type" value="Genomic_DNA"/>
</dbReference>
<dbReference type="OrthoDB" id="9809920at2"/>
<dbReference type="InterPro" id="IPR023193">
    <property type="entry name" value="EPSP_synthase_CS"/>
</dbReference>
<comment type="similarity">
    <text evidence="2 7">Belongs to the EPSP synthase family.</text>
</comment>
<comment type="function">
    <text evidence="7">Catalyzes the transfer of the enolpyruvyl moiety of phosphoenolpyruvate (PEP) to the 5-hydroxyl of shikimate-3-phosphate (S3P) to produce enolpyruvyl shikimate-3-phosphate and inorganic phosphate.</text>
</comment>
<comment type="subunit">
    <text evidence="7">Monomer.</text>
</comment>
<dbReference type="KEGG" id="pswu:SY83_15410"/>
<dbReference type="InterPro" id="IPR001986">
    <property type="entry name" value="Enolpyruvate_Tfrase_dom"/>
</dbReference>
<evidence type="ECO:0000256" key="5">
    <source>
        <dbReference type="ARBA" id="ARBA00023141"/>
    </source>
</evidence>
<evidence type="ECO:0000313" key="10">
    <source>
        <dbReference type="Proteomes" id="UP000076927"/>
    </source>
</evidence>
<protein>
    <recommendedName>
        <fullName evidence="7">3-phosphoshikimate 1-carboxyvinyltransferase</fullName>
        <ecNumber evidence="7">2.5.1.19</ecNumber>
    </recommendedName>
    <alternativeName>
        <fullName evidence="7">5-enolpyruvylshikimate-3-phosphate synthase</fullName>
        <shortName evidence="7">EPSP synthase</shortName>
        <shortName evidence="7">EPSPS</shortName>
    </alternativeName>
</protein>
<keyword evidence="7" id="KW-0963">Cytoplasm</keyword>
<feature type="binding site" evidence="7">
    <location>
        <position position="164"/>
    </location>
    <ligand>
        <name>3-phosphoshikimate</name>
        <dbReference type="ChEBI" id="CHEBI:145989"/>
    </ligand>
</feature>
<evidence type="ECO:0000256" key="6">
    <source>
        <dbReference type="ARBA" id="ARBA00044633"/>
    </source>
</evidence>
<evidence type="ECO:0000256" key="1">
    <source>
        <dbReference type="ARBA" id="ARBA00004811"/>
    </source>
</evidence>
<comment type="pathway">
    <text evidence="1 7">Metabolic intermediate biosynthesis; chorismate biosynthesis; chorismate from D-erythrose 4-phosphate and phosphoenolpyruvate: step 6/7.</text>
</comment>
<keyword evidence="3 7" id="KW-0028">Amino-acid biosynthesis</keyword>
<feature type="binding site" evidence="7">
    <location>
        <position position="91"/>
    </location>
    <ligand>
        <name>phosphoenolpyruvate</name>
        <dbReference type="ChEBI" id="CHEBI:58702"/>
    </ligand>
</feature>
<sequence>MDMIVQPTSRLQGEIQALSSKNYTTRYLLVAALAEGTSTIYYPAHSEDSDAMRRCIRDLGAVITEDDEKIVITGFGKHPASVEQLDVGNAGAVLRFLMAIAALCPEVTFINTYPDSLGKRPHDDLIDALKQMGIEVEHQSGRLPITLKGGSPKGGRIRVSGSVSSQYLSALLFLTPLLPEDSEIEVLHDLKSKVVVGQTLEVLAQAGIRIDASDDLMFYKVPGRQSYQAKEYSVQGDYPGSAAILAAAAVVDSDVTVLRLEENSRQGERAVVDVLKAMGVDLTHEGSVVRVQGGKPMKAGEFDGDEFTDGVLAMVAASVFAEGTSRFYNVENLRYKECDRITDYLNELRKAGAQVEERQSEIIVHGRPEGIEGGVEINAHYDHRVIMSLTVVGLRAKQPIRIKDAHHVAKSYPHYFDHLKSLGANVQWVE</sequence>
<dbReference type="GO" id="GO:0003866">
    <property type="term" value="F:3-phosphoshikimate 1-carboxyvinyltransferase activity"/>
    <property type="evidence" value="ECO:0007669"/>
    <property type="project" value="UniProtKB-UniRule"/>
</dbReference>
<comment type="caution">
    <text evidence="7">Lacks conserved residue(s) required for the propagation of feature annotation.</text>
</comment>
<proteinExistence type="inferred from homology"/>
<keyword evidence="5 7" id="KW-0057">Aromatic amino acid biosynthesis</keyword>
<dbReference type="PANTHER" id="PTHR21090">
    <property type="entry name" value="AROM/DEHYDROQUINATE SYNTHASE"/>
    <property type="match status" value="1"/>
</dbReference>
<dbReference type="EC" id="2.5.1.19" evidence="7"/>
<name>A0A172TKY0_9BACL</name>
<feature type="binding site" evidence="7">
    <location>
        <position position="384"/>
    </location>
    <ligand>
        <name>phosphoenolpyruvate</name>
        <dbReference type="ChEBI" id="CHEBI:58702"/>
    </ligand>
</feature>
<feature type="binding site" evidence="7">
    <location>
        <position position="26"/>
    </location>
    <ligand>
        <name>3-phosphoshikimate</name>
        <dbReference type="ChEBI" id="CHEBI:145989"/>
    </ligand>
</feature>
<dbReference type="PIRSF" id="PIRSF000505">
    <property type="entry name" value="EPSPS"/>
    <property type="match status" value="1"/>
</dbReference>
<feature type="binding site" evidence="7">
    <location>
        <position position="332"/>
    </location>
    <ligand>
        <name>3-phosphoshikimate</name>
        <dbReference type="ChEBI" id="CHEBI:145989"/>
    </ligand>
</feature>
<feature type="active site" description="Proton acceptor" evidence="7">
    <location>
        <position position="309"/>
    </location>
</feature>
<dbReference type="GO" id="GO:0009073">
    <property type="term" value="P:aromatic amino acid family biosynthetic process"/>
    <property type="evidence" value="ECO:0007669"/>
    <property type="project" value="UniProtKB-KW"/>
</dbReference>
<dbReference type="GO" id="GO:0009423">
    <property type="term" value="P:chorismate biosynthetic process"/>
    <property type="evidence" value="ECO:0007669"/>
    <property type="project" value="UniProtKB-UniRule"/>
</dbReference>
<feature type="binding site" evidence="7">
    <location>
        <position position="336"/>
    </location>
    <ligand>
        <name>3-phosphoshikimate</name>
        <dbReference type="ChEBI" id="CHEBI:145989"/>
    </ligand>
</feature>
<dbReference type="InterPro" id="IPR013792">
    <property type="entry name" value="RNA3'P_cycl/enolpyr_Trfase_a/b"/>
</dbReference>
<evidence type="ECO:0000256" key="3">
    <source>
        <dbReference type="ARBA" id="ARBA00022605"/>
    </source>
</evidence>
<dbReference type="RefSeq" id="WP_068608101.1">
    <property type="nucleotide sequence ID" value="NZ_CP011388.1"/>
</dbReference>
<feature type="binding site" evidence="7">
    <location>
        <position position="166"/>
    </location>
    <ligand>
        <name>3-phosphoshikimate</name>
        <dbReference type="ChEBI" id="CHEBI:145989"/>
    </ligand>
</feature>
<feature type="binding site" evidence="7">
    <location>
        <position position="21"/>
    </location>
    <ligand>
        <name>phosphoenolpyruvate</name>
        <dbReference type="ChEBI" id="CHEBI:58702"/>
    </ligand>
</feature>
<dbReference type="HAMAP" id="MF_00210">
    <property type="entry name" value="EPSP_synth"/>
    <property type="match status" value="1"/>
</dbReference>
<dbReference type="InterPro" id="IPR006264">
    <property type="entry name" value="EPSP_synthase"/>
</dbReference>
<feature type="binding site" evidence="7">
    <location>
        <position position="340"/>
    </location>
    <ligand>
        <name>phosphoenolpyruvate</name>
        <dbReference type="ChEBI" id="CHEBI:58702"/>
    </ligand>
</feature>
<feature type="binding site" evidence="7">
    <location>
        <position position="21"/>
    </location>
    <ligand>
        <name>3-phosphoshikimate</name>
        <dbReference type="ChEBI" id="CHEBI:145989"/>
    </ligand>
</feature>
<dbReference type="GO" id="GO:0005737">
    <property type="term" value="C:cytoplasm"/>
    <property type="evidence" value="ECO:0007669"/>
    <property type="project" value="UniProtKB-SubCell"/>
</dbReference>
<dbReference type="GO" id="GO:0008652">
    <property type="term" value="P:amino acid biosynthetic process"/>
    <property type="evidence" value="ECO:0007669"/>
    <property type="project" value="UniProtKB-KW"/>
</dbReference>
<comment type="catalytic activity">
    <reaction evidence="6">
        <text>3-phosphoshikimate + phosphoenolpyruvate = 5-O-(1-carboxyvinyl)-3-phosphoshikimate + phosphate</text>
        <dbReference type="Rhea" id="RHEA:21256"/>
        <dbReference type="ChEBI" id="CHEBI:43474"/>
        <dbReference type="ChEBI" id="CHEBI:57701"/>
        <dbReference type="ChEBI" id="CHEBI:58702"/>
        <dbReference type="ChEBI" id="CHEBI:145989"/>
        <dbReference type="EC" id="2.5.1.19"/>
    </reaction>
    <physiologicalReaction direction="left-to-right" evidence="6">
        <dbReference type="Rhea" id="RHEA:21257"/>
    </physiologicalReaction>
</comment>
<feature type="binding site" evidence="7">
    <location>
        <position position="120"/>
    </location>
    <ligand>
        <name>phosphoenolpyruvate</name>
        <dbReference type="ChEBI" id="CHEBI:58702"/>
    </ligand>
</feature>
<feature type="binding site" evidence="7">
    <location>
        <position position="192"/>
    </location>
    <ligand>
        <name>3-phosphoshikimate</name>
        <dbReference type="ChEBI" id="CHEBI:145989"/>
    </ligand>
</feature>
<evidence type="ECO:0000313" key="9">
    <source>
        <dbReference type="EMBL" id="ANE47433.1"/>
    </source>
</evidence>
<dbReference type="UniPathway" id="UPA00053">
    <property type="reaction ID" value="UER00089"/>
</dbReference>
<reference evidence="9 10" key="1">
    <citation type="submission" date="2015-01" db="EMBL/GenBank/DDBJ databases">
        <title>Paenibacillus swuensis/DY6/whole genome sequencing.</title>
        <authorList>
            <person name="Kim M.K."/>
            <person name="Srinivasan S."/>
            <person name="Lee J.-J."/>
        </authorList>
    </citation>
    <scope>NUCLEOTIDE SEQUENCE [LARGE SCALE GENOMIC DNA]</scope>
    <source>
        <strain evidence="9 10">DY6</strain>
    </source>
</reference>
<keyword evidence="4 7" id="KW-0808">Transferase</keyword>
<dbReference type="Proteomes" id="UP000076927">
    <property type="component" value="Chromosome"/>
</dbReference>
<comment type="subcellular location">
    <subcellularLocation>
        <location evidence="7">Cytoplasm</location>
    </subcellularLocation>
</comment>
<dbReference type="PROSITE" id="PS00104">
    <property type="entry name" value="EPSP_SYNTHASE_1"/>
    <property type="match status" value="1"/>
</dbReference>
<dbReference type="STRING" id="1178515.SY83_15410"/>
<dbReference type="Pfam" id="PF00275">
    <property type="entry name" value="EPSP_synthase"/>
    <property type="match status" value="1"/>
</dbReference>
<dbReference type="AlphaFoldDB" id="A0A172TKY0"/>
<feature type="binding site" evidence="7">
    <location>
        <position position="410"/>
    </location>
    <ligand>
        <name>phosphoenolpyruvate</name>
        <dbReference type="ChEBI" id="CHEBI:58702"/>
    </ligand>
</feature>
<evidence type="ECO:0000259" key="8">
    <source>
        <dbReference type="Pfam" id="PF00275"/>
    </source>
</evidence>
<feature type="domain" description="Enolpyruvate transferase" evidence="8">
    <location>
        <begin position="5"/>
        <end position="419"/>
    </location>
</feature>
<evidence type="ECO:0000256" key="2">
    <source>
        <dbReference type="ARBA" id="ARBA00009948"/>
    </source>
</evidence>
<evidence type="ECO:0000256" key="4">
    <source>
        <dbReference type="ARBA" id="ARBA00022679"/>
    </source>
</evidence>